<dbReference type="Pfam" id="PF00134">
    <property type="entry name" value="Cyclin_N"/>
    <property type="match status" value="1"/>
</dbReference>
<dbReference type="EMBL" id="KR135175">
    <property type="protein sequence ID" value="ALD48736.1"/>
    <property type="molecule type" value="mRNA"/>
</dbReference>
<dbReference type="Pfam" id="PF02984">
    <property type="entry name" value="Cyclin_C"/>
    <property type="match status" value="1"/>
</dbReference>
<dbReference type="PANTHER" id="PTHR10177">
    <property type="entry name" value="CYCLINS"/>
    <property type="match status" value="1"/>
</dbReference>
<keyword evidence="4 6" id="KW-0195">Cyclin</keyword>
<dbReference type="OrthoDB" id="5590282at2759"/>
<dbReference type="GO" id="GO:0005829">
    <property type="term" value="C:cytosol"/>
    <property type="evidence" value="ECO:0007669"/>
    <property type="project" value="UniProtKB-ARBA"/>
</dbReference>
<evidence type="ECO:0000256" key="6">
    <source>
        <dbReference type="RuleBase" id="RU000383"/>
    </source>
</evidence>
<protein>
    <submittedName>
        <fullName evidence="9">Cyclin B</fullName>
    </submittedName>
</protein>
<feature type="domain" description="Cyclin-like" evidence="7">
    <location>
        <begin position="177"/>
        <end position="262"/>
    </location>
</feature>
<proteinExistence type="evidence at transcript level"/>
<comment type="function">
    <text evidence="1">Essential for the control of the cell cycle at the G2/M (mitosis) transition.</text>
</comment>
<dbReference type="CDD" id="cd20509">
    <property type="entry name" value="CYCLIN_CCNB1-like_rpt2"/>
    <property type="match status" value="1"/>
</dbReference>
<evidence type="ECO:0000256" key="5">
    <source>
        <dbReference type="ARBA" id="ARBA00023306"/>
    </source>
</evidence>
<dbReference type="InterPro" id="IPR039361">
    <property type="entry name" value="Cyclin"/>
</dbReference>
<dbReference type="InterPro" id="IPR013763">
    <property type="entry name" value="Cyclin-like_dom"/>
</dbReference>
<dbReference type="AlphaFoldDB" id="A0A0M3SB48"/>
<reference evidence="9" key="1">
    <citation type="submission" date="2015-04" db="EMBL/GenBank/DDBJ databases">
        <title>Molecular cloning and characterization of cyclin B from the red swamp crawfish Procamabarus clarkii.</title>
        <authorList>
            <person name="Li J."/>
            <person name="Jiang H."/>
            <person name="Qian Z."/>
        </authorList>
    </citation>
    <scope>NUCLEOTIDE SEQUENCE</scope>
</reference>
<dbReference type="GO" id="GO:0000278">
    <property type="term" value="P:mitotic cell cycle"/>
    <property type="evidence" value="ECO:0007669"/>
    <property type="project" value="UniProtKB-ARBA"/>
</dbReference>
<evidence type="ECO:0000256" key="1">
    <source>
        <dbReference type="ARBA" id="ARBA00003222"/>
    </source>
</evidence>
<feature type="domain" description="Cyclin-like" evidence="7">
    <location>
        <begin position="275"/>
        <end position="356"/>
    </location>
</feature>
<dbReference type="PROSITE" id="PS00292">
    <property type="entry name" value="CYCLINS"/>
    <property type="match status" value="1"/>
</dbReference>
<feature type="domain" description="Cyclin C-terminal" evidence="8">
    <location>
        <begin position="271"/>
        <end position="387"/>
    </location>
</feature>
<evidence type="ECO:0000259" key="7">
    <source>
        <dbReference type="SMART" id="SM00385"/>
    </source>
</evidence>
<dbReference type="InterPro" id="IPR006671">
    <property type="entry name" value="Cyclin_N"/>
</dbReference>
<comment type="similarity">
    <text evidence="2">Belongs to the cyclin family. Cyclin AB subfamily.</text>
</comment>
<keyword evidence="5" id="KW-0131">Cell cycle</keyword>
<dbReference type="InterPro" id="IPR036915">
    <property type="entry name" value="Cyclin-like_sf"/>
</dbReference>
<dbReference type="SMART" id="SM00385">
    <property type="entry name" value="CYCLIN"/>
    <property type="match status" value="2"/>
</dbReference>
<dbReference type="InterPro" id="IPR004367">
    <property type="entry name" value="Cyclin_C-dom"/>
</dbReference>
<sequence length="402" mass="45716">MSLHTNLHPVLKGPDNLPRKVETKLLQGPILHRPALGEVSNRGVSLRGPKAPLKPLEVSKRRPILTKPAKPRKSLQGVPRVCGKENGRQAVANVEKAEEQMDVEEVATVEELSIAFSTQCLDVEDIDADDGENPQLVSEYVNEIYKYMRELEARSRVRPRYLEGQLVTGKMRTILIDWLVQVHLRFMLLQETLYLTVAIIDRYLQTERTVSRNKLQLVGVTAMFIASKYEEMYCPEIGDFAYITDKAYTKMEIRKMEVHILTKLDFNVSYPLPLHFLRRNSKAGSVDAAQHTLAKYLMELCLPEYCMCHYMPSIIAGAALCLSLKLLDGSPWTDTLMYYSCYTEEQLMPVMCKMAAIVVKSTTSKQQAVRQKYKAIKQMKISDIPQLQSATLKKLAEKTTLT</sequence>
<dbReference type="Gene3D" id="1.10.472.10">
    <property type="entry name" value="Cyclin-like"/>
    <property type="match status" value="2"/>
</dbReference>
<name>A0A0M3SB48_PROCL</name>
<dbReference type="SMART" id="SM01332">
    <property type="entry name" value="Cyclin_C"/>
    <property type="match status" value="1"/>
</dbReference>
<dbReference type="FunFam" id="1.10.472.10:FF:000198">
    <property type="entry name" value="G2/mitotic-specific cyclin-B1"/>
    <property type="match status" value="1"/>
</dbReference>
<dbReference type="CDD" id="cd20507">
    <property type="entry name" value="CYCLIN_CCNB1-like_rpt1"/>
    <property type="match status" value="1"/>
</dbReference>
<organism evidence="9">
    <name type="scientific">Procambarus clarkii</name>
    <name type="common">Red swamp crayfish</name>
    <dbReference type="NCBI Taxonomy" id="6728"/>
    <lineage>
        <taxon>Eukaryota</taxon>
        <taxon>Metazoa</taxon>
        <taxon>Ecdysozoa</taxon>
        <taxon>Arthropoda</taxon>
        <taxon>Crustacea</taxon>
        <taxon>Multicrustacea</taxon>
        <taxon>Malacostraca</taxon>
        <taxon>Eumalacostraca</taxon>
        <taxon>Eucarida</taxon>
        <taxon>Decapoda</taxon>
        <taxon>Pleocyemata</taxon>
        <taxon>Astacidea</taxon>
        <taxon>Astacoidea</taxon>
        <taxon>Cambaridae</taxon>
        <taxon>Procambarus</taxon>
    </lineage>
</organism>
<evidence type="ECO:0000259" key="8">
    <source>
        <dbReference type="SMART" id="SM01332"/>
    </source>
</evidence>
<dbReference type="InterPro" id="IPR048258">
    <property type="entry name" value="Cyclins_cyclin-box"/>
</dbReference>
<dbReference type="SUPFAM" id="SSF47954">
    <property type="entry name" value="Cyclin-like"/>
    <property type="match status" value="2"/>
</dbReference>
<accession>A0A0M3SB48</accession>
<evidence type="ECO:0000313" key="9">
    <source>
        <dbReference type="EMBL" id="ALD48736.1"/>
    </source>
</evidence>
<dbReference type="GO" id="GO:0051301">
    <property type="term" value="P:cell division"/>
    <property type="evidence" value="ECO:0007669"/>
    <property type="project" value="UniProtKB-KW"/>
</dbReference>
<evidence type="ECO:0000256" key="3">
    <source>
        <dbReference type="ARBA" id="ARBA00022618"/>
    </source>
</evidence>
<keyword evidence="3" id="KW-0132">Cell division</keyword>
<evidence type="ECO:0000256" key="4">
    <source>
        <dbReference type="ARBA" id="ARBA00023127"/>
    </source>
</evidence>
<evidence type="ECO:0000256" key="2">
    <source>
        <dbReference type="ARBA" id="ARBA00006955"/>
    </source>
</evidence>